<comment type="caution">
    <text evidence="3">The sequence shown here is derived from an EMBL/GenBank/DDBJ whole genome shotgun (WGS) entry which is preliminary data.</text>
</comment>
<reference evidence="3 4" key="1">
    <citation type="submission" date="2018-08" db="EMBL/GenBank/DDBJ databases">
        <title>Genome and evolution of the arbuscular mycorrhizal fungus Diversispora epigaea (formerly Glomus versiforme) and its bacterial endosymbionts.</title>
        <authorList>
            <person name="Sun X."/>
            <person name="Fei Z."/>
            <person name="Harrison M."/>
        </authorList>
    </citation>
    <scope>NUCLEOTIDE SEQUENCE [LARGE SCALE GENOMIC DNA]</scope>
    <source>
        <strain evidence="3 4">IT104</strain>
    </source>
</reference>
<keyword evidence="1" id="KW-0175">Coiled coil</keyword>
<evidence type="ECO:0000313" key="3">
    <source>
        <dbReference type="EMBL" id="RHZ45689.1"/>
    </source>
</evidence>
<dbReference type="Proteomes" id="UP000266861">
    <property type="component" value="Unassembled WGS sequence"/>
</dbReference>
<feature type="coiled-coil region" evidence="1">
    <location>
        <begin position="1"/>
        <end position="69"/>
    </location>
</feature>
<gene>
    <name evidence="3" type="ORF">Glove_661g56</name>
</gene>
<dbReference type="AlphaFoldDB" id="A0A397G6N4"/>
<accession>A0A397G6N4</accession>
<evidence type="ECO:0000313" key="4">
    <source>
        <dbReference type="Proteomes" id="UP000266861"/>
    </source>
</evidence>
<dbReference type="OrthoDB" id="2445816at2759"/>
<feature type="compositionally biased region" description="Polar residues" evidence="2">
    <location>
        <begin position="359"/>
        <end position="385"/>
    </location>
</feature>
<evidence type="ECO:0000256" key="1">
    <source>
        <dbReference type="SAM" id="Coils"/>
    </source>
</evidence>
<name>A0A397G6N4_9GLOM</name>
<protein>
    <submittedName>
        <fullName evidence="3">Uncharacterized protein</fullName>
    </submittedName>
</protein>
<feature type="region of interest" description="Disordered" evidence="2">
    <location>
        <begin position="359"/>
        <end position="387"/>
    </location>
</feature>
<evidence type="ECO:0000256" key="2">
    <source>
        <dbReference type="SAM" id="MobiDB-lite"/>
    </source>
</evidence>
<organism evidence="3 4">
    <name type="scientific">Diversispora epigaea</name>
    <dbReference type="NCBI Taxonomy" id="1348612"/>
    <lineage>
        <taxon>Eukaryota</taxon>
        <taxon>Fungi</taxon>
        <taxon>Fungi incertae sedis</taxon>
        <taxon>Mucoromycota</taxon>
        <taxon>Glomeromycotina</taxon>
        <taxon>Glomeromycetes</taxon>
        <taxon>Diversisporales</taxon>
        <taxon>Diversisporaceae</taxon>
        <taxon>Diversispora</taxon>
    </lineage>
</organism>
<dbReference type="EMBL" id="PQFF01000541">
    <property type="protein sequence ID" value="RHZ45689.1"/>
    <property type="molecule type" value="Genomic_DNA"/>
</dbReference>
<keyword evidence="4" id="KW-1185">Reference proteome</keyword>
<proteinExistence type="predicted"/>
<sequence length="516" mass="58567">MENTKSELDLLKQENAKLLVKIAELEQTVKEKDELMAKIVELERYKSDTVNLKTENIELKDRITKLEQKQIQSITNKQEESFILSLISGQTDEEEDINLDPIPELEYSSMQSESLTDPEASITFLPQDIIDKDTTETLDFVATIYKEQGNDQQKIDNLSSDRDVVPLQGNNDSSVLTLAPLSCELDLIQDLRNGILIITPDPIETSSEDIVNNEKSSSSHSITASGKITTQSLINLFRKAIRSGHEEILFWIRYSDNFENKVIEIRRMTGVSDKTARTQIYKEMLEHLPGVTAVALRIKTLRARKIHKLFGENGVGIDKVKYVTCSANDISKLTNTQIQNIINQVISTEDLKSLPNTKVNVSDTETSPNNTTQISSHSVTTFDNSSDVDEISRKDESLLEIEIHEEIEKTLLEISEEVSQSEDVKSLQEVKTRKRIEKTLQEAGSLQEVRMRERIEKTMLKLDNDLGRYYGFSADGVAGYYNDPAFSWSSPLEVRKSQITYTGKEEKRKKPTKVHI</sequence>